<comment type="caution">
    <text evidence="1">The sequence shown here is derived from an EMBL/GenBank/DDBJ whole genome shotgun (WGS) entry which is preliminary data.</text>
</comment>
<sequence>MVSKSSLAVQHIYLLQALLRNLLSPCGYLPKKSKVLITFANREIYIYGRRNILCQEWRAVGREKLARQAVGAGKILGETGQRRSCAAYEHSLNTEPYLGTPLAVVSLLDSVKLITAEFIKRLDDPARPPVNVDRGAIREALAKTTKALDELAHTDFSKVPVESTASFARKAFTSAFNFMDKLSTTSNLLNAGKIGLQASGNADDPSVNVFMLTLQGEVVAIAVLGGNFTDLTDLGVSPEALIAKMRRTGTRLFAWIATYNPMPEWMTLIPLSKNAAGYYESLGAEYIGNTSSMKFNRAALEAMVKKYAYLLDNTEPKARIP</sequence>
<reference evidence="1 2" key="1">
    <citation type="submission" date="2019-02" db="EMBL/GenBank/DDBJ databases">
        <title>Genome sequencing of the rare red list fungi Dentipellis fragilis.</title>
        <authorList>
            <person name="Buettner E."/>
            <person name="Kellner H."/>
        </authorList>
    </citation>
    <scope>NUCLEOTIDE SEQUENCE [LARGE SCALE GENOMIC DNA]</scope>
    <source>
        <strain evidence="1 2">DSM 105465</strain>
    </source>
</reference>
<name>A0A4Y9YIG6_9AGAM</name>
<accession>A0A4Y9YIG6</accession>
<protein>
    <submittedName>
        <fullName evidence="1">Uncharacterized protein</fullName>
    </submittedName>
</protein>
<dbReference type="Proteomes" id="UP000298327">
    <property type="component" value="Unassembled WGS sequence"/>
</dbReference>
<dbReference type="EMBL" id="SEOQ01000468">
    <property type="protein sequence ID" value="TFY62334.1"/>
    <property type="molecule type" value="Genomic_DNA"/>
</dbReference>
<dbReference type="AlphaFoldDB" id="A0A4Y9YIG6"/>
<proteinExistence type="predicted"/>
<keyword evidence="2" id="KW-1185">Reference proteome</keyword>
<gene>
    <name evidence="1" type="ORF">EVG20_g6746</name>
</gene>
<evidence type="ECO:0000313" key="2">
    <source>
        <dbReference type="Proteomes" id="UP000298327"/>
    </source>
</evidence>
<evidence type="ECO:0000313" key="1">
    <source>
        <dbReference type="EMBL" id="TFY62334.1"/>
    </source>
</evidence>
<organism evidence="1 2">
    <name type="scientific">Dentipellis fragilis</name>
    <dbReference type="NCBI Taxonomy" id="205917"/>
    <lineage>
        <taxon>Eukaryota</taxon>
        <taxon>Fungi</taxon>
        <taxon>Dikarya</taxon>
        <taxon>Basidiomycota</taxon>
        <taxon>Agaricomycotina</taxon>
        <taxon>Agaricomycetes</taxon>
        <taxon>Russulales</taxon>
        <taxon>Hericiaceae</taxon>
        <taxon>Dentipellis</taxon>
    </lineage>
</organism>